<evidence type="ECO:0000259" key="4">
    <source>
        <dbReference type="Pfam" id="PF00364"/>
    </source>
</evidence>
<gene>
    <name evidence="6" type="ORF">K1X11_011260</name>
</gene>
<evidence type="ECO:0000313" key="6">
    <source>
        <dbReference type="EMBL" id="WRQ89987.1"/>
    </source>
</evidence>
<evidence type="ECO:0000256" key="2">
    <source>
        <dbReference type="ARBA" id="ARBA00022448"/>
    </source>
</evidence>
<comment type="similarity">
    <text evidence="1">Belongs to the membrane fusion protein (MFP) (TC 8.A.1) family.</text>
</comment>
<reference evidence="6 7" key="1">
    <citation type="submission" date="2023-12" db="EMBL/GenBank/DDBJ databases">
        <title>Description of an unclassified Opitutus bacterium of Verrucomicrobiota.</title>
        <authorList>
            <person name="Zhang D.-F."/>
        </authorList>
    </citation>
    <scope>NUCLEOTIDE SEQUENCE [LARGE SCALE GENOMIC DNA]</scope>
    <source>
        <strain evidence="6 7">WL0086</strain>
    </source>
</reference>
<keyword evidence="7" id="KW-1185">Reference proteome</keyword>
<dbReference type="PANTHER" id="PTHR30097">
    <property type="entry name" value="CATION EFFLUX SYSTEM PROTEIN CUSB"/>
    <property type="match status" value="1"/>
</dbReference>
<dbReference type="EMBL" id="CP139781">
    <property type="protein sequence ID" value="WRQ89987.1"/>
    <property type="molecule type" value="Genomic_DNA"/>
</dbReference>
<feature type="domain" description="CusB-like beta-barrel" evidence="5">
    <location>
        <begin position="169"/>
        <end position="231"/>
    </location>
</feature>
<dbReference type="Pfam" id="PF25954">
    <property type="entry name" value="Beta-barrel_RND_2"/>
    <property type="match status" value="1"/>
</dbReference>
<dbReference type="InterPro" id="IPR051909">
    <property type="entry name" value="MFP_Cation_Efflux"/>
</dbReference>
<dbReference type="Pfam" id="PF00364">
    <property type="entry name" value="Biotin_lipoyl"/>
    <property type="match status" value="1"/>
</dbReference>
<dbReference type="SUPFAM" id="SSF111369">
    <property type="entry name" value="HlyD-like secretion proteins"/>
    <property type="match status" value="1"/>
</dbReference>
<dbReference type="InterPro" id="IPR006143">
    <property type="entry name" value="RND_pump_MFP"/>
</dbReference>
<dbReference type="InterPro" id="IPR058792">
    <property type="entry name" value="Beta-barrel_RND_2"/>
</dbReference>
<dbReference type="InterPro" id="IPR000089">
    <property type="entry name" value="Biotin_lipoyl"/>
</dbReference>
<evidence type="ECO:0000313" key="7">
    <source>
        <dbReference type="Proteomes" id="UP000738431"/>
    </source>
</evidence>
<sequence>MAGIGIAAGAVAAPPIEIVLEPVRSMVVSAPVDGVIESIAVDEGDTVKADALLVTFVHAQEDLRVERAQEVLRKREFDAKGTAQLFADDMTSETEKLEKEIEQRVAEIELAEALDQLSRRLVRAVHDGVVTVRHHEAGEYVERGEPLLALVDQSQLDARFYVHPEEGLTLQVGDTVWVRVPLVDVVLPCRIVFVDPLVDPSSGLMRARARVDNTAGRFKPGLRGWVSLAEEEPAQWP</sequence>
<protein>
    <submittedName>
        <fullName evidence="6">Efflux RND transporter periplasmic adaptor subunit</fullName>
    </submittedName>
</protein>
<dbReference type="RefSeq" id="WP_221032088.1">
    <property type="nucleotide sequence ID" value="NZ_CP139781.1"/>
</dbReference>
<dbReference type="Proteomes" id="UP000738431">
    <property type="component" value="Chromosome"/>
</dbReference>
<evidence type="ECO:0000259" key="5">
    <source>
        <dbReference type="Pfam" id="PF25954"/>
    </source>
</evidence>
<evidence type="ECO:0000256" key="1">
    <source>
        <dbReference type="ARBA" id="ARBA00009477"/>
    </source>
</evidence>
<dbReference type="Gene3D" id="2.40.30.170">
    <property type="match status" value="1"/>
</dbReference>
<evidence type="ECO:0000256" key="3">
    <source>
        <dbReference type="SAM" id="Coils"/>
    </source>
</evidence>
<proteinExistence type="inferred from homology"/>
<dbReference type="NCBIfam" id="TIGR01730">
    <property type="entry name" value="RND_mfp"/>
    <property type="match status" value="1"/>
</dbReference>
<feature type="domain" description="Lipoyl-binding" evidence="4">
    <location>
        <begin position="25"/>
        <end position="55"/>
    </location>
</feature>
<accession>A0ABZ1CEZ9</accession>
<dbReference type="PANTHER" id="PTHR30097:SF4">
    <property type="entry name" value="SLR6042 PROTEIN"/>
    <property type="match status" value="1"/>
</dbReference>
<organism evidence="6 7">
    <name type="scientific">Actomonas aquatica</name>
    <dbReference type="NCBI Taxonomy" id="2866162"/>
    <lineage>
        <taxon>Bacteria</taxon>
        <taxon>Pseudomonadati</taxon>
        <taxon>Verrucomicrobiota</taxon>
        <taxon>Opitutia</taxon>
        <taxon>Opitutales</taxon>
        <taxon>Opitutaceae</taxon>
        <taxon>Actomonas</taxon>
    </lineage>
</organism>
<dbReference type="Gene3D" id="2.40.50.100">
    <property type="match status" value="1"/>
</dbReference>
<keyword evidence="2" id="KW-0813">Transport</keyword>
<feature type="coiled-coil region" evidence="3">
    <location>
        <begin position="87"/>
        <end position="114"/>
    </location>
</feature>
<name>A0ABZ1CEZ9_9BACT</name>
<keyword evidence="3" id="KW-0175">Coiled coil</keyword>